<dbReference type="Gene3D" id="3.40.50.150">
    <property type="entry name" value="Vaccinia Virus protein VP39"/>
    <property type="match status" value="1"/>
</dbReference>
<accession>A0ABV7ZZ39</accession>
<dbReference type="InterPro" id="IPR029063">
    <property type="entry name" value="SAM-dependent_MTases_sf"/>
</dbReference>
<evidence type="ECO:0000256" key="2">
    <source>
        <dbReference type="ARBA" id="ARBA00022691"/>
    </source>
</evidence>
<organism evidence="5 6">
    <name type="scientific">Saccharospirillum mangrovi</name>
    <dbReference type="NCBI Taxonomy" id="2161747"/>
    <lineage>
        <taxon>Bacteria</taxon>
        <taxon>Pseudomonadati</taxon>
        <taxon>Pseudomonadota</taxon>
        <taxon>Gammaproteobacteria</taxon>
        <taxon>Oceanospirillales</taxon>
        <taxon>Saccharospirillaceae</taxon>
        <taxon>Saccharospirillum</taxon>
    </lineage>
</organism>
<feature type="binding site" evidence="3">
    <location>
        <position position="131"/>
    </location>
    <ligand>
        <name>S-adenosyl-L-methionine</name>
        <dbReference type="ChEBI" id="CHEBI:59789"/>
    </ligand>
</feature>
<dbReference type="SUPFAM" id="SSF53335">
    <property type="entry name" value="S-adenosyl-L-methionine-dependent methyltransferases"/>
    <property type="match status" value="1"/>
</dbReference>
<evidence type="ECO:0000313" key="6">
    <source>
        <dbReference type="Proteomes" id="UP001595617"/>
    </source>
</evidence>
<dbReference type="InterPro" id="IPR005271">
    <property type="entry name" value="CmoA"/>
</dbReference>
<dbReference type="HAMAP" id="MF_01589">
    <property type="entry name" value="Cx_SAM_synthase"/>
    <property type="match status" value="1"/>
</dbReference>
<dbReference type="Pfam" id="PF13649">
    <property type="entry name" value="Methyltransf_25"/>
    <property type="match status" value="1"/>
</dbReference>
<reference evidence="6" key="1">
    <citation type="journal article" date="2019" name="Int. J. Syst. Evol. Microbiol.">
        <title>The Global Catalogue of Microorganisms (GCM) 10K type strain sequencing project: providing services to taxonomists for standard genome sequencing and annotation.</title>
        <authorList>
            <consortium name="The Broad Institute Genomics Platform"/>
            <consortium name="The Broad Institute Genome Sequencing Center for Infectious Disease"/>
            <person name="Wu L."/>
            <person name="Ma J."/>
        </authorList>
    </citation>
    <scope>NUCLEOTIDE SEQUENCE [LARGE SCALE GENOMIC DNA]</scope>
    <source>
        <strain evidence="6">IBRC 10765</strain>
    </source>
</reference>
<evidence type="ECO:0000259" key="4">
    <source>
        <dbReference type="Pfam" id="PF13649"/>
    </source>
</evidence>
<proteinExistence type="inferred from homology"/>
<comment type="function">
    <text evidence="3">Catalyzes the conversion of S-adenosyl-L-methionine (SAM) to carboxy-S-adenosyl-L-methionine (Cx-SAM).</text>
</comment>
<evidence type="ECO:0000313" key="5">
    <source>
        <dbReference type="EMBL" id="MFC3853782.1"/>
    </source>
</evidence>
<dbReference type="PANTHER" id="PTHR43861">
    <property type="entry name" value="TRANS-ACONITATE 2-METHYLTRANSFERASE-RELATED"/>
    <property type="match status" value="1"/>
</dbReference>
<gene>
    <name evidence="3 5" type="primary">cmoA</name>
    <name evidence="5" type="ORF">ACFOOG_13140</name>
</gene>
<dbReference type="EC" id="2.1.3.-" evidence="3"/>
<feature type="domain" description="Methyltransferase" evidence="4">
    <location>
        <begin position="59"/>
        <end position="157"/>
    </location>
</feature>
<name>A0ABV7ZZ39_9GAMM</name>
<comment type="subunit">
    <text evidence="3">Homodimer.</text>
</comment>
<evidence type="ECO:0000256" key="3">
    <source>
        <dbReference type="HAMAP-Rule" id="MF_01589"/>
    </source>
</evidence>
<feature type="binding site" evidence="3">
    <location>
        <position position="38"/>
    </location>
    <ligand>
        <name>S-adenosyl-L-methionine</name>
        <dbReference type="ChEBI" id="CHEBI:59789"/>
    </ligand>
</feature>
<sequence length="241" mass="26996">MQKDDLYASPRDQLAPFQFDEQVARVFPDMIKRSVPGYSHIILNIGVLAGAYAQPNSNVYDLGSSLGAASIAMRHRISAPGVEILAIDSSADMLRRSRDFLDAEESDIPVHNICADIRQVDIKQASVVVLNFTLQFIPPADRLALLTRIHQGLLPGGILILSEKLRFDNPAQQEWLDQHHLLFKRAQGYSDLEIAQKRAAIENVLIPDTEDNHYERLSDAGFSAAHCWFRSFNFASFVAHK</sequence>
<feature type="binding site" evidence="3">
    <location>
        <begin position="63"/>
        <end position="65"/>
    </location>
    <ligand>
        <name>S-adenosyl-L-methionine</name>
        <dbReference type="ChEBI" id="CHEBI:59789"/>
    </ligand>
</feature>
<dbReference type="CDD" id="cd02440">
    <property type="entry name" value="AdoMet_MTases"/>
    <property type="match status" value="1"/>
</dbReference>
<dbReference type="Proteomes" id="UP001595617">
    <property type="component" value="Unassembled WGS sequence"/>
</dbReference>
<keyword evidence="2 3" id="KW-0949">S-adenosyl-L-methionine</keyword>
<dbReference type="NCBIfam" id="TIGR00740">
    <property type="entry name" value="carboxy-S-adenosyl-L-methionine synthase CmoA"/>
    <property type="match status" value="1"/>
</dbReference>
<comment type="similarity">
    <text evidence="3">Belongs to the class I-like SAM-binding methyltransferase superfamily. Cx-SAM synthase family.</text>
</comment>
<protein>
    <recommendedName>
        <fullName evidence="3">Carboxy-S-adenosyl-L-methionine synthase</fullName>
        <shortName evidence="3">Cx-SAM synthase</shortName>
        <ecNumber evidence="3">2.1.3.-</ecNumber>
    </recommendedName>
</protein>
<dbReference type="EMBL" id="JBHRYR010000004">
    <property type="protein sequence ID" value="MFC3853782.1"/>
    <property type="molecule type" value="Genomic_DNA"/>
</dbReference>
<comment type="caution">
    <text evidence="3">Lacks conserved residue(s) required for the propagation of feature annotation.</text>
</comment>
<keyword evidence="6" id="KW-1185">Reference proteome</keyword>
<dbReference type="InterPro" id="IPR041698">
    <property type="entry name" value="Methyltransf_25"/>
</dbReference>
<comment type="catalytic activity">
    <reaction evidence="3">
        <text>prephenate + S-adenosyl-L-methionine = carboxy-S-adenosyl-L-methionine + 3-phenylpyruvate + H2O</text>
        <dbReference type="Rhea" id="RHEA:51692"/>
        <dbReference type="ChEBI" id="CHEBI:15377"/>
        <dbReference type="ChEBI" id="CHEBI:18005"/>
        <dbReference type="ChEBI" id="CHEBI:29934"/>
        <dbReference type="ChEBI" id="CHEBI:59789"/>
        <dbReference type="ChEBI" id="CHEBI:134278"/>
    </reaction>
</comment>
<feature type="binding site" evidence="3">
    <location>
        <position position="198"/>
    </location>
    <ligand>
        <name>S-adenosyl-L-methionine</name>
        <dbReference type="ChEBI" id="CHEBI:59789"/>
    </ligand>
</feature>
<dbReference type="PIRSF" id="PIRSF006325">
    <property type="entry name" value="MeTrfase_bac"/>
    <property type="match status" value="1"/>
</dbReference>
<keyword evidence="1 3" id="KW-0808">Transferase</keyword>
<comment type="caution">
    <text evidence="5">The sequence shown here is derived from an EMBL/GenBank/DDBJ whole genome shotgun (WGS) entry which is preliminary data.</text>
</comment>
<feature type="binding site" evidence="3">
    <location>
        <begin position="116"/>
        <end position="117"/>
    </location>
    <ligand>
        <name>S-adenosyl-L-methionine</name>
        <dbReference type="ChEBI" id="CHEBI:59789"/>
    </ligand>
</feature>
<dbReference type="RefSeq" id="WP_380697327.1">
    <property type="nucleotide sequence ID" value="NZ_JBHRYR010000004.1"/>
</dbReference>
<dbReference type="PANTHER" id="PTHR43861:SF2">
    <property type="entry name" value="CARBOXY-S-ADENOSYL-L-METHIONINE SYNTHASE"/>
    <property type="match status" value="1"/>
</dbReference>
<evidence type="ECO:0000256" key="1">
    <source>
        <dbReference type="ARBA" id="ARBA00022679"/>
    </source>
</evidence>